<dbReference type="Proteomes" id="UP000198661">
    <property type="component" value="Unassembled WGS sequence"/>
</dbReference>
<dbReference type="STRING" id="201973.SAMN04488025_11029"/>
<dbReference type="RefSeq" id="WP_245752153.1">
    <property type="nucleotide sequence ID" value="NZ_FOOK01000010.1"/>
</dbReference>
<comment type="similarity">
    <text evidence="3">Belongs to the SmpB family.</text>
</comment>
<dbReference type="InterPro" id="IPR000037">
    <property type="entry name" value="SsrA-bd_prot"/>
</dbReference>
<dbReference type="NCBIfam" id="NF003843">
    <property type="entry name" value="PRK05422.1"/>
    <property type="match status" value="1"/>
</dbReference>
<dbReference type="SUPFAM" id="SSF74982">
    <property type="entry name" value="Small protein B (SmpB)"/>
    <property type="match status" value="1"/>
</dbReference>
<keyword evidence="2 3" id="KW-0694">RNA-binding</keyword>
<dbReference type="GO" id="GO:0005829">
    <property type="term" value="C:cytosol"/>
    <property type="evidence" value="ECO:0007669"/>
    <property type="project" value="TreeGrafter"/>
</dbReference>
<dbReference type="NCBIfam" id="TIGR00086">
    <property type="entry name" value="smpB"/>
    <property type="match status" value="1"/>
</dbReference>
<dbReference type="GO" id="GO:0003723">
    <property type="term" value="F:RNA binding"/>
    <property type="evidence" value="ECO:0007669"/>
    <property type="project" value="UniProtKB-UniRule"/>
</dbReference>
<comment type="function">
    <text evidence="3">Required for rescue of stalled ribosomes mediated by trans-translation. Binds to transfer-messenger RNA (tmRNA), required for stable association of tmRNA with ribosomes. tmRNA and SmpB together mimic tRNA shape, replacing the anticodon stem-loop with SmpB. tmRNA is encoded by the ssrA gene; the 2 termini fold to resemble tRNA(Ala) and it encodes a 'tag peptide', a short internal open reading frame. During trans-translation Ala-aminoacylated tmRNA acts like a tRNA, entering the A-site of stalled ribosomes, displacing the stalled mRNA. The ribosome then switches to translate the ORF on the tmRNA; the nascent peptide is terminated with the 'tag peptide' encoded by the tmRNA and targeted for degradation. The ribosome is freed to recommence translation, which seems to be the essential function of trans-translation.</text>
</comment>
<evidence type="ECO:0000256" key="1">
    <source>
        <dbReference type="ARBA" id="ARBA00022490"/>
    </source>
</evidence>
<dbReference type="GO" id="GO:0070930">
    <property type="term" value="P:trans-translation-dependent protein tagging"/>
    <property type="evidence" value="ECO:0007669"/>
    <property type="project" value="TreeGrafter"/>
</dbReference>
<dbReference type="PROSITE" id="PS01317">
    <property type="entry name" value="SSRP"/>
    <property type="match status" value="1"/>
</dbReference>
<dbReference type="Pfam" id="PF01668">
    <property type="entry name" value="SmpB"/>
    <property type="match status" value="1"/>
</dbReference>
<reference evidence="4 5" key="1">
    <citation type="submission" date="2016-10" db="EMBL/GenBank/DDBJ databases">
        <authorList>
            <person name="de Groot N.N."/>
        </authorList>
    </citation>
    <scope>NUCLEOTIDE SEQUENCE [LARGE SCALE GENOMIC DNA]</scope>
    <source>
        <strain evidence="4 5">DSM 44945</strain>
    </source>
</reference>
<gene>
    <name evidence="3" type="primary">smpB</name>
    <name evidence="4" type="ORF">SAMN04488025_11029</name>
</gene>
<dbReference type="GO" id="GO:0070929">
    <property type="term" value="P:trans-translation"/>
    <property type="evidence" value="ECO:0007669"/>
    <property type="project" value="UniProtKB-UniRule"/>
</dbReference>
<keyword evidence="1 3" id="KW-0963">Cytoplasm</keyword>
<evidence type="ECO:0000256" key="2">
    <source>
        <dbReference type="ARBA" id="ARBA00022884"/>
    </source>
</evidence>
<organism evidence="4 5">
    <name type="scientific">Planifilum fulgidum</name>
    <dbReference type="NCBI Taxonomy" id="201973"/>
    <lineage>
        <taxon>Bacteria</taxon>
        <taxon>Bacillati</taxon>
        <taxon>Bacillota</taxon>
        <taxon>Bacilli</taxon>
        <taxon>Bacillales</taxon>
        <taxon>Thermoactinomycetaceae</taxon>
        <taxon>Planifilum</taxon>
    </lineage>
</organism>
<proteinExistence type="inferred from homology"/>
<evidence type="ECO:0000313" key="5">
    <source>
        <dbReference type="Proteomes" id="UP000198661"/>
    </source>
</evidence>
<keyword evidence="5" id="KW-1185">Reference proteome</keyword>
<dbReference type="HAMAP" id="MF_00023">
    <property type="entry name" value="SmpB"/>
    <property type="match status" value="1"/>
</dbReference>
<evidence type="ECO:0000313" key="4">
    <source>
        <dbReference type="EMBL" id="SFF96033.1"/>
    </source>
</evidence>
<dbReference type="PANTHER" id="PTHR30308:SF2">
    <property type="entry name" value="SSRA-BINDING PROTEIN"/>
    <property type="match status" value="1"/>
</dbReference>
<sequence>MAKSGVKVIARNKKALHDYHIEETYEAGIVLTGTEIKSIRQGRVNLRDSFARIEDGEVYLLNMHISPYEQGNRFNPDPTRTRKLLLHKEEIRKLIGLTRQKGYTLIPLDVHLRNGFAKVQLALAKGKKQYDKRADIAKRDAQREIERQLKERRFR</sequence>
<dbReference type="AlphaFoldDB" id="A0A1I2MX66"/>
<dbReference type="Gene3D" id="2.40.280.10">
    <property type="match status" value="1"/>
</dbReference>
<dbReference type="InterPro" id="IPR023620">
    <property type="entry name" value="SmpB"/>
</dbReference>
<evidence type="ECO:0000256" key="3">
    <source>
        <dbReference type="HAMAP-Rule" id="MF_00023"/>
    </source>
</evidence>
<dbReference type="PANTHER" id="PTHR30308">
    <property type="entry name" value="TMRNA-BINDING COMPONENT OF TRANS-TRANSLATION TAGGING COMPLEX"/>
    <property type="match status" value="1"/>
</dbReference>
<dbReference type="CDD" id="cd09294">
    <property type="entry name" value="SmpB"/>
    <property type="match status" value="1"/>
</dbReference>
<protein>
    <recommendedName>
        <fullName evidence="3">SsrA-binding protein</fullName>
    </recommendedName>
    <alternativeName>
        <fullName evidence="3">Small protein B</fullName>
    </alternativeName>
</protein>
<dbReference type="EMBL" id="FOOK01000010">
    <property type="protein sequence ID" value="SFF96033.1"/>
    <property type="molecule type" value="Genomic_DNA"/>
</dbReference>
<dbReference type="InterPro" id="IPR020081">
    <property type="entry name" value="SsrA-bd_prot_CS"/>
</dbReference>
<name>A0A1I2MX66_9BACL</name>
<accession>A0A1I2MX66</accession>
<comment type="subcellular location">
    <subcellularLocation>
        <location evidence="3">Cytoplasm</location>
    </subcellularLocation>
    <text evidence="3">The tmRNA-SmpB complex associates with stalled 70S ribosomes.</text>
</comment>